<dbReference type="PANTHER" id="PTHR45913:SF19">
    <property type="entry name" value="LOW QUALITY PROTEIN: ZINC FINGER BED DOMAIN-CONTAINING PROTEIN 5-LIKE"/>
    <property type="match status" value="1"/>
</dbReference>
<dbReference type="Proteomes" id="UP000595437">
    <property type="component" value="Chromosome 2"/>
</dbReference>
<keyword evidence="1" id="KW-0812">Transmembrane</keyword>
<reference evidence="3" key="1">
    <citation type="submission" date="2021-01" db="EMBL/GenBank/DDBJ databases">
        <title>Caligus Genome Assembly.</title>
        <authorList>
            <person name="Gallardo-Escarate C."/>
        </authorList>
    </citation>
    <scope>NUCLEOTIDE SEQUENCE [LARGE SCALE GENOMIC DNA]</scope>
</reference>
<protein>
    <recommendedName>
        <fullName evidence="4">SCAN domain-containing protein 3</fullName>
    </recommendedName>
</protein>
<dbReference type="PANTHER" id="PTHR45913">
    <property type="entry name" value="EPM2A-INTERACTING PROTEIN 1"/>
    <property type="match status" value="1"/>
</dbReference>
<evidence type="ECO:0000313" key="2">
    <source>
        <dbReference type="EMBL" id="QQP58432.1"/>
    </source>
</evidence>
<name>A0A7T8QX93_CALRO</name>
<keyword evidence="3" id="KW-1185">Reference proteome</keyword>
<evidence type="ECO:0000313" key="3">
    <source>
        <dbReference type="Proteomes" id="UP000595437"/>
    </source>
</evidence>
<feature type="transmembrane region" description="Helical" evidence="1">
    <location>
        <begin position="26"/>
        <end position="49"/>
    </location>
</feature>
<keyword evidence="1" id="KW-0472">Membrane</keyword>
<accession>A0A7T8QX93</accession>
<dbReference type="EMBL" id="CP045891">
    <property type="protein sequence ID" value="QQP58432.1"/>
    <property type="molecule type" value="Genomic_DNA"/>
</dbReference>
<organism evidence="2 3">
    <name type="scientific">Caligus rogercresseyi</name>
    <name type="common">Sea louse</name>
    <dbReference type="NCBI Taxonomy" id="217165"/>
    <lineage>
        <taxon>Eukaryota</taxon>
        <taxon>Metazoa</taxon>
        <taxon>Ecdysozoa</taxon>
        <taxon>Arthropoda</taxon>
        <taxon>Crustacea</taxon>
        <taxon>Multicrustacea</taxon>
        <taxon>Hexanauplia</taxon>
        <taxon>Copepoda</taxon>
        <taxon>Siphonostomatoida</taxon>
        <taxon>Caligidae</taxon>
        <taxon>Caligus</taxon>
    </lineage>
</organism>
<dbReference type="AlphaFoldDB" id="A0A7T8QX93"/>
<sequence length="61" mass="6851">MQFQSKTLAAFWIGVENKYPLLGKRALVILLPLATSYLCEIGFSVVASIKTKYRSKLDIES</sequence>
<proteinExistence type="predicted"/>
<evidence type="ECO:0008006" key="4">
    <source>
        <dbReference type="Google" id="ProtNLM"/>
    </source>
</evidence>
<keyword evidence="1" id="KW-1133">Transmembrane helix</keyword>
<gene>
    <name evidence="2" type="ORF">FKW44_003749</name>
</gene>
<dbReference type="OrthoDB" id="6410759at2759"/>
<evidence type="ECO:0000256" key="1">
    <source>
        <dbReference type="SAM" id="Phobius"/>
    </source>
</evidence>